<feature type="non-terminal residue" evidence="1">
    <location>
        <position position="1"/>
    </location>
</feature>
<dbReference type="Proteomes" id="UP001234989">
    <property type="component" value="Chromosome 10"/>
</dbReference>
<evidence type="ECO:0008006" key="3">
    <source>
        <dbReference type="Google" id="ProtNLM"/>
    </source>
</evidence>
<reference evidence="1" key="1">
    <citation type="submission" date="2023-08" db="EMBL/GenBank/DDBJ databases">
        <title>A de novo genome assembly of Solanum verrucosum Schlechtendal, a Mexican diploid species geographically isolated from the other diploid A-genome species in potato relatives.</title>
        <authorList>
            <person name="Hosaka K."/>
        </authorList>
    </citation>
    <scope>NUCLEOTIDE SEQUENCE</scope>
    <source>
        <tissue evidence="1">Young leaves</tissue>
    </source>
</reference>
<evidence type="ECO:0000313" key="2">
    <source>
        <dbReference type="Proteomes" id="UP001234989"/>
    </source>
</evidence>
<evidence type="ECO:0000313" key="1">
    <source>
        <dbReference type="EMBL" id="WMV49377.1"/>
    </source>
</evidence>
<dbReference type="EMBL" id="CP133621">
    <property type="protein sequence ID" value="WMV49377.1"/>
    <property type="molecule type" value="Genomic_DNA"/>
</dbReference>
<name>A0AAF0UNF5_SOLVR</name>
<accession>A0AAF0UNF5</accession>
<keyword evidence="2" id="KW-1185">Reference proteome</keyword>
<organism evidence="1 2">
    <name type="scientific">Solanum verrucosum</name>
    <dbReference type="NCBI Taxonomy" id="315347"/>
    <lineage>
        <taxon>Eukaryota</taxon>
        <taxon>Viridiplantae</taxon>
        <taxon>Streptophyta</taxon>
        <taxon>Embryophyta</taxon>
        <taxon>Tracheophyta</taxon>
        <taxon>Spermatophyta</taxon>
        <taxon>Magnoliopsida</taxon>
        <taxon>eudicotyledons</taxon>
        <taxon>Gunneridae</taxon>
        <taxon>Pentapetalae</taxon>
        <taxon>asterids</taxon>
        <taxon>lamiids</taxon>
        <taxon>Solanales</taxon>
        <taxon>Solanaceae</taxon>
        <taxon>Solanoideae</taxon>
        <taxon>Solaneae</taxon>
        <taxon>Solanum</taxon>
    </lineage>
</organism>
<dbReference type="AlphaFoldDB" id="A0AAF0UNF5"/>
<sequence>AETMAEKREIDGRGEEKSLMGEGPFFGKRELRFGDGRMYTNFTMNALANAIDLMNKMFKQYLDMYAIVFINDILIYYQSQDEQSIICLVTSQGSLVVG</sequence>
<protein>
    <recommendedName>
        <fullName evidence="3">Reverse transcriptase</fullName>
    </recommendedName>
</protein>
<proteinExistence type="predicted"/>
<gene>
    <name evidence="1" type="ORF">MTR67_042762</name>
</gene>